<accession>A0A2R4XN02</accession>
<dbReference type="KEGG" id="boz:DBV39_17035"/>
<proteinExistence type="predicted"/>
<dbReference type="OrthoDB" id="9776227at2"/>
<dbReference type="GO" id="GO:0055085">
    <property type="term" value="P:transmembrane transport"/>
    <property type="evidence" value="ECO:0007669"/>
    <property type="project" value="InterPro"/>
</dbReference>
<feature type="transmembrane region" description="Helical" evidence="6">
    <location>
        <begin position="291"/>
        <end position="310"/>
    </location>
</feature>
<dbReference type="PANTHER" id="PTHR33529">
    <property type="entry name" value="SLR0882 PROTEIN-RELATED"/>
    <property type="match status" value="1"/>
</dbReference>
<evidence type="ECO:0000313" key="7">
    <source>
        <dbReference type="EMBL" id="AWB35154.1"/>
    </source>
</evidence>
<feature type="transmembrane region" description="Helical" evidence="6">
    <location>
        <begin position="101"/>
        <end position="120"/>
    </location>
</feature>
<keyword evidence="2" id="KW-1003">Cell membrane</keyword>
<gene>
    <name evidence="7" type="primary">lptG</name>
    <name evidence="7" type="ORF">DBV39_17035</name>
</gene>
<feature type="transmembrane region" description="Helical" evidence="6">
    <location>
        <begin position="60"/>
        <end position="80"/>
    </location>
</feature>
<keyword evidence="5 6" id="KW-0472">Membrane</keyword>
<keyword evidence="4 6" id="KW-1133">Transmembrane helix</keyword>
<evidence type="ECO:0000256" key="6">
    <source>
        <dbReference type="SAM" id="Phobius"/>
    </source>
</evidence>
<evidence type="ECO:0000256" key="4">
    <source>
        <dbReference type="ARBA" id="ARBA00022989"/>
    </source>
</evidence>
<keyword evidence="8" id="KW-1185">Reference proteome</keyword>
<dbReference type="GO" id="GO:0015920">
    <property type="term" value="P:lipopolysaccharide transport"/>
    <property type="evidence" value="ECO:0007669"/>
    <property type="project" value="TreeGrafter"/>
</dbReference>
<dbReference type="InterPro" id="IPR030923">
    <property type="entry name" value="LptG"/>
</dbReference>
<dbReference type="RefSeq" id="WP_108622564.1">
    <property type="nucleotide sequence ID" value="NZ_CP028901.1"/>
</dbReference>
<dbReference type="Pfam" id="PF03739">
    <property type="entry name" value="LptF_LptG"/>
    <property type="match status" value="1"/>
</dbReference>
<evidence type="ECO:0000256" key="5">
    <source>
        <dbReference type="ARBA" id="ARBA00023136"/>
    </source>
</evidence>
<evidence type="ECO:0000256" key="2">
    <source>
        <dbReference type="ARBA" id="ARBA00022475"/>
    </source>
</evidence>
<dbReference type="EMBL" id="CP028901">
    <property type="protein sequence ID" value="AWB35154.1"/>
    <property type="molecule type" value="Genomic_DNA"/>
</dbReference>
<reference evidence="7 8" key="1">
    <citation type="submission" date="2018-04" db="EMBL/GenBank/DDBJ databases">
        <title>Bordetella sp. HZ20 isolated from seawater.</title>
        <authorList>
            <person name="Sun C."/>
        </authorList>
    </citation>
    <scope>NUCLEOTIDE SEQUENCE [LARGE SCALE GENOMIC DNA]</scope>
    <source>
        <strain evidence="7 8">HZ20</strain>
    </source>
</reference>
<feature type="transmembrane region" description="Helical" evidence="6">
    <location>
        <begin position="350"/>
        <end position="371"/>
    </location>
</feature>
<dbReference type="AlphaFoldDB" id="A0A2R4XN02"/>
<evidence type="ECO:0000256" key="1">
    <source>
        <dbReference type="ARBA" id="ARBA00004651"/>
    </source>
</evidence>
<dbReference type="InterPro" id="IPR005495">
    <property type="entry name" value="LptG/LptF_permease"/>
</dbReference>
<sequence>MSTARNYLAREIYRSTFVVMIALLGLFSFFTLVDQLDAVNELFPVTSLLYLEMLALPTRLYELLPIGLLVGAILALAGLAQRNELVIFRVSGVSSAHLLRMLWVISIPVIILAVLLSEVITPASEVRYSEANLLMRGKVEGGRLASGYWFKEPRENGGYRIINVGELLASGEVANLTVYEFETGAVLTSLIQAPKGKFDDGGLIISDAVQNQLPPDAVDALSQASPPDAPLMQVSKLPEFRIATSLTPNRLVARILVPERMSLRSLIDYTQYMEENGLNVDRQRVAIWRKLAYPFTLIVMLSIAAPIAYMQTRRGGVAAKIFVGILIGTVFFMVNQLALNVGMLYQLDPVFTALFPNAVAFFLAIITVMNMERRLGPKEKRKKPSKEKRSR</sequence>
<name>A0A2R4XN02_9BURK</name>
<organism evidence="7 8">
    <name type="scientific">Orrella marina</name>
    <dbReference type="NCBI Taxonomy" id="2163011"/>
    <lineage>
        <taxon>Bacteria</taxon>
        <taxon>Pseudomonadati</taxon>
        <taxon>Pseudomonadota</taxon>
        <taxon>Betaproteobacteria</taxon>
        <taxon>Burkholderiales</taxon>
        <taxon>Alcaligenaceae</taxon>
        <taxon>Orrella</taxon>
    </lineage>
</organism>
<feature type="transmembrane region" description="Helical" evidence="6">
    <location>
        <begin position="317"/>
        <end position="338"/>
    </location>
</feature>
<feature type="transmembrane region" description="Helical" evidence="6">
    <location>
        <begin position="12"/>
        <end position="33"/>
    </location>
</feature>
<comment type="subcellular location">
    <subcellularLocation>
        <location evidence="1">Cell membrane</location>
        <topology evidence="1">Multi-pass membrane protein</topology>
    </subcellularLocation>
</comment>
<dbReference type="Proteomes" id="UP000244571">
    <property type="component" value="Chromosome"/>
</dbReference>
<keyword evidence="3 6" id="KW-0812">Transmembrane</keyword>
<evidence type="ECO:0000313" key="8">
    <source>
        <dbReference type="Proteomes" id="UP000244571"/>
    </source>
</evidence>
<dbReference type="GO" id="GO:0043190">
    <property type="term" value="C:ATP-binding cassette (ABC) transporter complex"/>
    <property type="evidence" value="ECO:0007669"/>
    <property type="project" value="InterPro"/>
</dbReference>
<protein>
    <submittedName>
        <fullName evidence="7">LPS export ABC transporter permease LptG</fullName>
    </submittedName>
</protein>
<dbReference type="NCBIfam" id="TIGR04408">
    <property type="entry name" value="LptG_lptG"/>
    <property type="match status" value="1"/>
</dbReference>
<evidence type="ECO:0000256" key="3">
    <source>
        <dbReference type="ARBA" id="ARBA00022692"/>
    </source>
</evidence>
<dbReference type="PANTHER" id="PTHR33529:SF2">
    <property type="entry name" value="LIPOPOLYSACCHARIDE EXPORT SYSTEM PERMEASE PROTEIN LPTG"/>
    <property type="match status" value="1"/>
</dbReference>